<reference evidence="1 2" key="1">
    <citation type="journal article" date="2018" name="Biotechnol. Adv.">
        <title>Improved genomic resources and new bioinformatic workflow for the carcinogenic parasite Clonorchis sinensis: Biotechnological implications.</title>
        <authorList>
            <person name="Wang D."/>
            <person name="Korhonen P.K."/>
            <person name="Gasser R.B."/>
            <person name="Young N.D."/>
        </authorList>
    </citation>
    <scope>NUCLEOTIDE SEQUENCE [LARGE SCALE GENOMIC DNA]</scope>
    <source>
        <strain evidence="1">Cs-k2</strain>
    </source>
</reference>
<organism evidence="1 2">
    <name type="scientific">Clonorchis sinensis</name>
    <name type="common">Chinese liver fluke</name>
    <dbReference type="NCBI Taxonomy" id="79923"/>
    <lineage>
        <taxon>Eukaryota</taxon>
        <taxon>Metazoa</taxon>
        <taxon>Spiralia</taxon>
        <taxon>Lophotrochozoa</taxon>
        <taxon>Platyhelminthes</taxon>
        <taxon>Trematoda</taxon>
        <taxon>Digenea</taxon>
        <taxon>Opisthorchiida</taxon>
        <taxon>Opisthorchiata</taxon>
        <taxon>Opisthorchiidae</taxon>
        <taxon>Clonorchis</taxon>
    </lineage>
</organism>
<dbReference type="AlphaFoldDB" id="A0A3R7FQP8"/>
<dbReference type="EMBL" id="NIRI02000077">
    <property type="protein sequence ID" value="KAG5441518.1"/>
    <property type="molecule type" value="Genomic_DNA"/>
</dbReference>
<comment type="caution">
    <text evidence="1">The sequence shown here is derived from an EMBL/GenBank/DDBJ whole genome shotgun (WGS) entry which is preliminary data.</text>
</comment>
<dbReference type="Proteomes" id="UP000286415">
    <property type="component" value="Unassembled WGS sequence"/>
</dbReference>
<dbReference type="InParanoid" id="A0A3R7FQP8"/>
<sequence length="235" mass="26350">VIECAALGRLMFQLLRYSRYRDTCIGCSSRNASVLDIVVALTHNTVVGSQKHTGWQIQQILQGISINTLICRSIWFCERLIWNPAESPVCDVSRRLNVLHQAASCFSCYDIRDIAIHNCCRRFAAFDLVAIEIPRRICPTQSTNKQSSQDGDLALEGAYTNSDLVGNMMIHFPGNWLEESVMGYYHVLVCPNTWVISLAPRENPLDMQMGVFVVISPIWVQVEHKVDGNAGTTST</sequence>
<evidence type="ECO:0000313" key="1">
    <source>
        <dbReference type="EMBL" id="KAG5441518.1"/>
    </source>
</evidence>
<protein>
    <submittedName>
        <fullName evidence="1">Uncharacterized protein</fullName>
    </submittedName>
</protein>
<reference evidence="1 2" key="2">
    <citation type="journal article" date="2021" name="Genomics">
        <title>High-quality reference genome for Clonorchis sinensis.</title>
        <authorList>
            <person name="Young N.D."/>
            <person name="Stroehlein A.J."/>
            <person name="Kinkar L."/>
            <person name="Wang T."/>
            <person name="Sohn W.M."/>
            <person name="Chang B.C.H."/>
            <person name="Kaur P."/>
            <person name="Weisz D."/>
            <person name="Dudchenko O."/>
            <person name="Aiden E.L."/>
            <person name="Korhonen P.K."/>
            <person name="Gasser R.B."/>
        </authorList>
    </citation>
    <scope>NUCLEOTIDE SEQUENCE [LARGE SCALE GENOMIC DNA]</scope>
    <source>
        <strain evidence="1">Cs-k2</strain>
    </source>
</reference>
<name>A0A3R7FQP8_CLOSI</name>
<feature type="non-terminal residue" evidence="1">
    <location>
        <position position="1"/>
    </location>
</feature>
<evidence type="ECO:0000313" key="2">
    <source>
        <dbReference type="Proteomes" id="UP000286415"/>
    </source>
</evidence>
<gene>
    <name evidence="1" type="ORF">CSKR_109767</name>
</gene>
<accession>A0A3R7FQP8</accession>
<keyword evidence="2" id="KW-1185">Reference proteome</keyword>
<proteinExistence type="predicted"/>